<evidence type="ECO:0000256" key="1">
    <source>
        <dbReference type="SAM" id="SignalP"/>
    </source>
</evidence>
<dbReference type="Proteomes" id="UP001164929">
    <property type="component" value="Chromosome 15"/>
</dbReference>
<reference evidence="2" key="1">
    <citation type="journal article" date="2023" name="Mol. Ecol. Resour.">
        <title>Chromosome-level genome assembly of a triploid poplar Populus alba 'Berolinensis'.</title>
        <authorList>
            <person name="Chen S."/>
            <person name="Yu Y."/>
            <person name="Wang X."/>
            <person name="Wang S."/>
            <person name="Zhang T."/>
            <person name="Zhou Y."/>
            <person name="He R."/>
            <person name="Meng N."/>
            <person name="Wang Y."/>
            <person name="Liu W."/>
            <person name="Liu Z."/>
            <person name="Liu J."/>
            <person name="Guo Q."/>
            <person name="Huang H."/>
            <person name="Sederoff R.R."/>
            <person name="Wang G."/>
            <person name="Qu G."/>
            <person name="Chen S."/>
        </authorList>
    </citation>
    <scope>NUCLEOTIDE SEQUENCE</scope>
    <source>
        <strain evidence="2">SC-2020</strain>
    </source>
</reference>
<feature type="chain" id="PRO_5042234264" description="Secreted protein" evidence="1">
    <location>
        <begin position="26"/>
        <end position="88"/>
    </location>
</feature>
<proteinExistence type="predicted"/>
<dbReference type="AlphaFoldDB" id="A0AAD6LM83"/>
<evidence type="ECO:0000313" key="2">
    <source>
        <dbReference type="EMBL" id="KAJ6969619.1"/>
    </source>
</evidence>
<accession>A0AAD6LM83</accession>
<sequence length="88" mass="9691">MVVLQCFRESGLILSLGFLVPPLMGLHATKSGAAAGPSWITVRCKEAYMTSGNSSMVAMIIQLGVSKRLRLAYLDAQLNYKISWYFFA</sequence>
<name>A0AAD6LM83_9ROSI</name>
<evidence type="ECO:0008006" key="4">
    <source>
        <dbReference type="Google" id="ProtNLM"/>
    </source>
</evidence>
<comment type="caution">
    <text evidence="2">The sequence shown here is derived from an EMBL/GenBank/DDBJ whole genome shotgun (WGS) entry which is preliminary data.</text>
</comment>
<keyword evidence="3" id="KW-1185">Reference proteome</keyword>
<protein>
    <recommendedName>
        <fullName evidence="4">Secreted protein</fullName>
    </recommendedName>
</protein>
<evidence type="ECO:0000313" key="3">
    <source>
        <dbReference type="Proteomes" id="UP001164929"/>
    </source>
</evidence>
<feature type="signal peptide" evidence="1">
    <location>
        <begin position="1"/>
        <end position="25"/>
    </location>
</feature>
<organism evidence="2 3">
    <name type="scientific">Populus alba x Populus x berolinensis</name>
    <dbReference type="NCBI Taxonomy" id="444605"/>
    <lineage>
        <taxon>Eukaryota</taxon>
        <taxon>Viridiplantae</taxon>
        <taxon>Streptophyta</taxon>
        <taxon>Embryophyta</taxon>
        <taxon>Tracheophyta</taxon>
        <taxon>Spermatophyta</taxon>
        <taxon>Magnoliopsida</taxon>
        <taxon>eudicotyledons</taxon>
        <taxon>Gunneridae</taxon>
        <taxon>Pentapetalae</taxon>
        <taxon>rosids</taxon>
        <taxon>fabids</taxon>
        <taxon>Malpighiales</taxon>
        <taxon>Salicaceae</taxon>
        <taxon>Saliceae</taxon>
        <taxon>Populus</taxon>
    </lineage>
</organism>
<dbReference type="EMBL" id="JAQIZT010000015">
    <property type="protein sequence ID" value="KAJ6969619.1"/>
    <property type="molecule type" value="Genomic_DNA"/>
</dbReference>
<keyword evidence="1" id="KW-0732">Signal</keyword>
<gene>
    <name evidence="2" type="ORF">NC653_034223</name>
</gene>